<protein>
    <submittedName>
        <fullName evidence="1">Uncharacterized protein</fullName>
    </submittedName>
</protein>
<keyword evidence="2" id="KW-1185">Reference proteome</keyword>
<evidence type="ECO:0000313" key="2">
    <source>
        <dbReference type="Proteomes" id="UP000028059"/>
    </source>
</evidence>
<accession>A0A081RMT4</accession>
<gene>
    <name evidence="1" type="ORF">AAA799N04_00999</name>
</gene>
<dbReference type="EMBL" id="JOKN01000016">
    <property type="protein sequence ID" value="KEQ56507.1"/>
    <property type="molecule type" value="Genomic_DNA"/>
</dbReference>
<name>A0A081RMT4_9ARCH</name>
<proteinExistence type="predicted"/>
<evidence type="ECO:0000313" key="1">
    <source>
        <dbReference type="EMBL" id="KEQ56507.1"/>
    </source>
</evidence>
<dbReference type="Proteomes" id="UP000028059">
    <property type="component" value="Unassembled WGS sequence"/>
</dbReference>
<sequence length="55" mass="6372">MMFDNSKLSVYVFEDAIVVKNNKDFTKQFPRCGITHIESFVLDMAKRGKLDDLLC</sequence>
<dbReference type="AlphaFoldDB" id="A0A081RMT4"/>
<reference evidence="1 2" key="1">
    <citation type="submission" date="2014-06" db="EMBL/GenBank/DDBJ databases">
        <authorList>
            <person name="Ngugi D.K."/>
            <person name="Blom J."/>
            <person name="Alam I."/>
            <person name="Rashid M."/>
            <person name="Ba Alawi W."/>
            <person name="Zhang G."/>
            <person name="Hikmawan T."/>
            <person name="Guan Y."/>
            <person name="Antunes A."/>
            <person name="Siam R."/>
            <person name="ElDorry H."/>
            <person name="Bajic V."/>
            <person name="Stingl U."/>
        </authorList>
    </citation>
    <scope>NUCLEOTIDE SEQUENCE [LARGE SCALE GENOMIC DNA]</scope>
    <source>
        <strain evidence="1">SCGC AAA799-N04</strain>
    </source>
</reference>
<organism evidence="1 2">
    <name type="scientific">Marine Group I thaumarchaeote SCGC AAA799-N04</name>
    <dbReference type="NCBI Taxonomy" id="1502293"/>
    <lineage>
        <taxon>Archaea</taxon>
        <taxon>Nitrososphaerota</taxon>
        <taxon>Marine Group I</taxon>
    </lineage>
</organism>
<comment type="caution">
    <text evidence="1">The sequence shown here is derived from an EMBL/GenBank/DDBJ whole genome shotgun (WGS) entry which is preliminary data.</text>
</comment>